<evidence type="ECO:0000256" key="1">
    <source>
        <dbReference type="ARBA" id="ARBA00022478"/>
    </source>
</evidence>
<organism evidence="17 18">
    <name type="scientific">[Clostridium] methylpentosum DSM 5476</name>
    <dbReference type="NCBI Taxonomy" id="537013"/>
    <lineage>
        <taxon>Bacteria</taxon>
        <taxon>Bacillati</taxon>
        <taxon>Bacillota</taxon>
        <taxon>Clostridia</taxon>
        <taxon>Eubacteriales</taxon>
        <taxon>Oscillospiraceae</taxon>
        <taxon>Oscillospiraceae incertae sedis</taxon>
    </lineage>
</organism>
<dbReference type="InterPro" id="IPR037068">
    <property type="entry name" value="DNA_primase_core_N_sf"/>
</dbReference>
<dbReference type="GO" id="GO:0003899">
    <property type="term" value="F:DNA-directed RNA polymerase activity"/>
    <property type="evidence" value="ECO:0007669"/>
    <property type="project" value="UniProtKB-UniRule"/>
</dbReference>
<dbReference type="Gene3D" id="3.90.980.10">
    <property type="entry name" value="DNA primase, catalytic core, N-terminal domain"/>
    <property type="match status" value="1"/>
</dbReference>
<dbReference type="InterPro" id="IPR002694">
    <property type="entry name" value="Znf_CHC2"/>
</dbReference>
<protein>
    <recommendedName>
        <fullName evidence="12 13">DNA primase</fullName>
        <ecNumber evidence="12">2.7.7.101</ecNumber>
    </recommendedName>
</protein>
<keyword evidence="9" id="KW-0460">Magnesium</keyword>
<keyword evidence="1 12" id="KW-0240">DNA-directed RNA polymerase</keyword>
<comment type="catalytic activity">
    <reaction evidence="12">
        <text>ssDNA + n NTP = ssDNA/pppN(pN)n-1 hybrid + (n-1) diphosphate.</text>
        <dbReference type="EC" id="2.7.7.101"/>
    </reaction>
</comment>
<dbReference type="PIRSF" id="PIRSF002811">
    <property type="entry name" value="DnaG"/>
    <property type="match status" value="1"/>
</dbReference>
<dbReference type="FunFam" id="3.90.980.10:FF:000001">
    <property type="entry name" value="DNA primase"/>
    <property type="match status" value="1"/>
</dbReference>
<evidence type="ECO:0000259" key="16">
    <source>
        <dbReference type="PROSITE" id="PS50880"/>
    </source>
</evidence>
<dbReference type="AlphaFoldDB" id="C0EE26"/>
<dbReference type="PANTHER" id="PTHR30313:SF2">
    <property type="entry name" value="DNA PRIMASE"/>
    <property type="match status" value="1"/>
</dbReference>
<comment type="function">
    <text evidence="12 13">RNA polymerase that catalyzes the synthesis of short RNA molecules used as primers for DNA polymerase during DNA replication.</text>
</comment>
<evidence type="ECO:0000256" key="10">
    <source>
        <dbReference type="ARBA" id="ARBA00023125"/>
    </source>
</evidence>
<dbReference type="eggNOG" id="COG0358">
    <property type="taxonomic scope" value="Bacteria"/>
</dbReference>
<feature type="zinc finger region" description="CHC2-type" evidence="12 14">
    <location>
        <begin position="69"/>
        <end position="93"/>
    </location>
</feature>
<dbReference type="GO" id="GO:0005737">
    <property type="term" value="C:cytoplasm"/>
    <property type="evidence" value="ECO:0007669"/>
    <property type="project" value="TreeGrafter"/>
</dbReference>
<dbReference type="SMART" id="SM00493">
    <property type="entry name" value="TOPRIM"/>
    <property type="match status" value="1"/>
</dbReference>
<evidence type="ECO:0000256" key="13">
    <source>
        <dbReference type="PIRNR" id="PIRNR002811"/>
    </source>
</evidence>
<dbReference type="InterPro" id="IPR019475">
    <property type="entry name" value="DNA_primase_DnaB-bd"/>
</dbReference>
<comment type="cofactor">
    <cofactor evidence="12 13 14">
        <name>Zn(2+)</name>
        <dbReference type="ChEBI" id="CHEBI:29105"/>
    </cofactor>
    <text evidence="12 13 14">Binds 1 zinc ion per monomer.</text>
</comment>
<evidence type="ECO:0000256" key="6">
    <source>
        <dbReference type="ARBA" id="ARBA00022723"/>
    </source>
</evidence>
<evidence type="ECO:0000256" key="5">
    <source>
        <dbReference type="ARBA" id="ARBA00022705"/>
    </source>
</evidence>
<dbReference type="PANTHER" id="PTHR30313">
    <property type="entry name" value="DNA PRIMASE"/>
    <property type="match status" value="1"/>
</dbReference>
<dbReference type="EMBL" id="ACEC01000066">
    <property type="protein sequence ID" value="EEG30374.1"/>
    <property type="molecule type" value="Genomic_DNA"/>
</dbReference>
<dbReference type="InterPro" id="IPR016136">
    <property type="entry name" value="DNA_helicase_N/primase_C"/>
</dbReference>
<keyword evidence="3 12" id="KW-0808">Transferase</keyword>
<dbReference type="InterPro" id="IPR006171">
    <property type="entry name" value="TOPRIM_dom"/>
</dbReference>
<keyword evidence="10 12" id="KW-0238">DNA-binding</keyword>
<dbReference type="InterPro" id="IPR007693">
    <property type="entry name" value="DNA_helicase_DnaB-like_N"/>
</dbReference>
<dbReference type="SMART" id="SM00400">
    <property type="entry name" value="ZnF_CHCC"/>
    <property type="match status" value="1"/>
</dbReference>
<dbReference type="NCBIfam" id="TIGR01391">
    <property type="entry name" value="dnaG"/>
    <property type="match status" value="1"/>
</dbReference>
<dbReference type="GO" id="GO:0008270">
    <property type="term" value="F:zinc ion binding"/>
    <property type="evidence" value="ECO:0007669"/>
    <property type="project" value="UniProtKB-UniRule"/>
</dbReference>
<evidence type="ECO:0000256" key="7">
    <source>
        <dbReference type="ARBA" id="ARBA00022771"/>
    </source>
</evidence>
<evidence type="ECO:0000256" key="11">
    <source>
        <dbReference type="ARBA" id="ARBA00023163"/>
    </source>
</evidence>
<dbReference type="Pfam" id="PF10410">
    <property type="entry name" value="DnaB_bind"/>
    <property type="match status" value="1"/>
</dbReference>
<name>C0EE26_9FIRM</name>
<evidence type="ECO:0000256" key="4">
    <source>
        <dbReference type="ARBA" id="ARBA00022695"/>
    </source>
</evidence>
<keyword evidence="11 12" id="KW-0804">Transcription</keyword>
<comment type="caution">
    <text evidence="17">The sequence shown here is derived from an EMBL/GenBank/DDBJ whole genome shotgun (WGS) entry which is preliminary data.</text>
</comment>
<gene>
    <name evidence="12 17" type="primary">dnaG</name>
    <name evidence="17" type="ORF">CLOSTMETH_02105</name>
</gene>
<dbReference type="Pfam" id="PF01807">
    <property type="entry name" value="Zn_ribbon_DnaG"/>
    <property type="match status" value="1"/>
</dbReference>
<dbReference type="GO" id="GO:0000428">
    <property type="term" value="C:DNA-directed RNA polymerase complex"/>
    <property type="evidence" value="ECO:0007669"/>
    <property type="project" value="UniProtKB-KW"/>
</dbReference>
<evidence type="ECO:0000256" key="15">
    <source>
        <dbReference type="SAM" id="MobiDB-lite"/>
    </source>
</evidence>
<dbReference type="InterPro" id="IPR013264">
    <property type="entry name" value="DNAG_N"/>
</dbReference>
<dbReference type="GO" id="GO:0005524">
    <property type="term" value="F:ATP binding"/>
    <property type="evidence" value="ECO:0007669"/>
    <property type="project" value="InterPro"/>
</dbReference>
<keyword evidence="5 12" id="KW-0235">DNA replication</keyword>
<dbReference type="SUPFAM" id="SSF56731">
    <property type="entry name" value="DNA primase core"/>
    <property type="match status" value="1"/>
</dbReference>
<dbReference type="InterPro" id="IPR034151">
    <property type="entry name" value="TOPRIM_DnaG_bac"/>
</dbReference>
<keyword evidence="8 12" id="KW-0862">Zinc</keyword>
<dbReference type="InterPro" id="IPR006295">
    <property type="entry name" value="DNA_primase_DnaG"/>
</dbReference>
<reference evidence="17 18" key="1">
    <citation type="submission" date="2009-01" db="EMBL/GenBank/DDBJ databases">
        <authorList>
            <person name="Fulton L."/>
            <person name="Clifton S."/>
            <person name="Fulton B."/>
            <person name="Xu J."/>
            <person name="Minx P."/>
            <person name="Pepin K.H."/>
            <person name="Johnson M."/>
            <person name="Bhonagiri V."/>
            <person name="Nash W.E."/>
            <person name="Mardis E.R."/>
            <person name="Wilson R.K."/>
        </authorList>
    </citation>
    <scope>NUCLEOTIDE SEQUENCE [LARGE SCALE GENOMIC DNA]</scope>
    <source>
        <strain evidence="17 18">DSM 5476</strain>
    </source>
</reference>
<dbReference type="SUPFAM" id="SSF48024">
    <property type="entry name" value="N-terminal domain of DnaB helicase"/>
    <property type="match status" value="1"/>
</dbReference>
<keyword evidence="6 12" id="KW-0479">Metal-binding</keyword>
<dbReference type="Pfam" id="PF08275">
    <property type="entry name" value="DNAG_N"/>
    <property type="match status" value="1"/>
</dbReference>
<dbReference type="EC" id="2.7.7.101" evidence="12"/>
<evidence type="ECO:0000313" key="17">
    <source>
        <dbReference type="EMBL" id="EEG30374.1"/>
    </source>
</evidence>
<dbReference type="HAMAP" id="MF_00974">
    <property type="entry name" value="DNA_primase_DnaG"/>
    <property type="match status" value="1"/>
</dbReference>
<accession>C0EE26</accession>
<dbReference type="InterPro" id="IPR036185">
    <property type="entry name" value="DNA_heli_DnaB-like_N_sf"/>
</dbReference>
<dbReference type="GO" id="GO:1990077">
    <property type="term" value="C:primosome complex"/>
    <property type="evidence" value="ECO:0007669"/>
    <property type="project" value="UniProtKB-KW"/>
</dbReference>
<dbReference type="SUPFAM" id="SSF57783">
    <property type="entry name" value="Zinc beta-ribbon"/>
    <property type="match status" value="1"/>
</dbReference>
<dbReference type="InterPro" id="IPR050219">
    <property type="entry name" value="DnaG_primase"/>
</dbReference>
<dbReference type="InterPro" id="IPR030846">
    <property type="entry name" value="DnaG_bac"/>
</dbReference>
<evidence type="ECO:0000256" key="9">
    <source>
        <dbReference type="ARBA" id="ARBA00022842"/>
    </source>
</evidence>
<evidence type="ECO:0000256" key="8">
    <source>
        <dbReference type="ARBA" id="ARBA00022833"/>
    </source>
</evidence>
<dbReference type="GO" id="GO:0003677">
    <property type="term" value="F:DNA binding"/>
    <property type="evidence" value="ECO:0007669"/>
    <property type="project" value="UniProtKB-KW"/>
</dbReference>
<dbReference type="Gene3D" id="3.90.580.10">
    <property type="entry name" value="Zinc finger, CHC2-type domain"/>
    <property type="match status" value="1"/>
</dbReference>
<comment type="domain">
    <text evidence="12">Contains an N-terminal zinc-binding domain, a central core domain that contains the primase activity, and a C-terminal DnaB-binding domain.</text>
</comment>
<dbReference type="InterPro" id="IPR036977">
    <property type="entry name" value="DNA_primase_Znf_CHC2"/>
</dbReference>
<dbReference type="Pfam" id="PF00772">
    <property type="entry name" value="DnaB"/>
    <property type="match status" value="1"/>
</dbReference>
<dbReference type="FunFam" id="3.90.580.10:FF:000001">
    <property type="entry name" value="DNA primase"/>
    <property type="match status" value="1"/>
</dbReference>
<comment type="subunit">
    <text evidence="12">Monomer. Interacts with DnaB.</text>
</comment>
<dbReference type="HOGENOM" id="CLU_013501_3_3_9"/>
<dbReference type="GO" id="GO:0006269">
    <property type="term" value="P:DNA replication, synthesis of primer"/>
    <property type="evidence" value="ECO:0007669"/>
    <property type="project" value="UniProtKB-UniRule"/>
</dbReference>
<evidence type="ECO:0000313" key="18">
    <source>
        <dbReference type="Proteomes" id="UP000003340"/>
    </source>
</evidence>
<keyword evidence="2 12" id="KW-0639">Primosome</keyword>
<dbReference type="Pfam" id="PF13155">
    <property type="entry name" value="Toprim_2"/>
    <property type="match status" value="1"/>
</dbReference>
<comment type="similarity">
    <text evidence="12 13">Belongs to the DnaG primase family.</text>
</comment>
<keyword evidence="7 12" id="KW-0863">Zinc-finger</keyword>
<dbReference type="STRING" id="537013.CLOSTMETH_02105"/>
<evidence type="ECO:0000256" key="2">
    <source>
        <dbReference type="ARBA" id="ARBA00022515"/>
    </source>
</evidence>
<feature type="domain" description="Toprim" evidence="16">
    <location>
        <begin position="283"/>
        <end position="364"/>
    </location>
</feature>
<dbReference type="PROSITE" id="PS50880">
    <property type="entry name" value="TOPRIM"/>
    <property type="match status" value="1"/>
</dbReference>
<dbReference type="CDD" id="cd03364">
    <property type="entry name" value="TOPRIM_DnaG_primases"/>
    <property type="match status" value="1"/>
</dbReference>
<dbReference type="Proteomes" id="UP000003340">
    <property type="component" value="Unassembled WGS sequence"/>
</dbReference>
<evidence type="ECO:0000256" key="12">
    <source>
        <dbReference type="HAMAP-Rule" id="MF_00974"/>
    </source>
</evidence>
<reference evidence="17 18" key="2">
    <citation type="submission" date="2009-02" db="EMBL/GenBank/DDBJ databases">
        <title>Draft genome sequence of Clostridium methylpentosum (DSM 5476).</title>
        <authorList>
            <person name="Sudarsanam P."/>
            <person name="Ley R."/>
            <person name="Guruge J."/>
            <person name="Turnbaugh P.J."/>
            <person name="Mahowald M."/>
            <person name="Liep D."/>
            <person name="Gordon J."/>
        </authorList>
    </citation>
    <scope>NUCLEOTIDE SEQUENCE [LARGE SCALE GENOMIC DNA]</scope>
    <source>
        <strain evidence="17 18">DSM 5476</strain>
    </source>
</reference>
<proteinExistence type="inferred from homology"/>
<dbReference type="Gene3D" id="1.10.860.10">
    <property type="entry name" value="DNAb Helicase, Chain A"/>
    <property type="match status" value="1"/>
</dbReference>
<sequence length="617" mass="70115">MRLLGIGWAVREGKLYPVFVERIVFWCEWGEGMISESFITQLKLACDIESIISSYVPMKREGRNKKALCPFHLEKTPSFVIYEDTQSFYCFGCGAGGDVITFIMRIENLDYIEAVRFLAARVGMTVPEDGQDDRKARLKARILEMNREAARFFHANLKSPAGQAGLRYFAGRRLTKQTVVTYGLGYAPDDWHSLLRHLSSKGYSYEEQEAAALVVKSQKGNYYDQFRNRVMFPIIDLRGNVIGFGGRVLDDSKPKYLNSADTPVFKKSRNLFSLNFAKQAKERTLVLAEGYMDVIAMYQAGVHNVVATLGTALTSEQARLISQYADDVIIAYDSDEPGQIATAKASRLFEEAGVEARVLVLKDAKDPDEYIKKFGAGRFQVLLEQSENVTSSKFKRLKEKYDLELPDEKIKYLGEACGVIAGLYDSLERDVYASTLAAECGLTKEVVLDKVAAIRKSRFGRQKKREWRDIQSGRAAPPDRLNPESAKYPKEAAAEEGIIGFLCKNPDYLEYLLGKIQPGDFPTSWNKRLFELIVDKIQNNLPIELSFFNEQLSPDEMGRFSGILARFRELSNTKQSLDDYIDVLLKHKNRLKDEDRFDLPVDAYEKRRQELLKNKGK</sequence>
<keyword evidence="18" id="KW-1185">Reference proteome</keyword>
<evidence type="ECO:0000256" key="14">
    <source>
        <dbReference type="PIRSR" id="PIRSR002811-1"/>
    </source>
</evidence>
<dbReference type="GO" id="GO:0003678">
    <property type="term" value="F:DNA helicase activity"/>
    <property type="evidence" value="ECO:0007669"/>
    <property type="project" value="InterPro"/>
</dbReference>
<keyword evidence="4 12" id="KW-0548">Nucleotidyltransferase</keyword>
<feature type="region of interest" description="Disordered" evidence="15">
    <location>
        <begin position="465"/>
        <end position="486"/>
    </location>
</feature>
<dbReference type="Gene3D" id="3.40.1360.10">
    <property type="match status" value="1"/>
</dbReference>
<evidence type="ECO:0000256" key="3">
    <source>
        <dbReference type="ARBA" id="ARBA00022679"/>
    </source>
</evidence>